<protein>
    <submittedName>
        <fullName evidence="2">Uncharacterized protein</fullName>
    </submittedName>
</protein>
<evidence type="ECO:0000256" key="1">
    <source>
        <dbReference type="SAM" id="MobiDB-lite"/>
    </source>
</evidence>
<gene>
    <name evidence="2" type="ORF">RRG08_001634</name>
</gene>
<dbReference type="AlphaFoldDB" id="A0AAE1AJT6"/>
<dbReference type="Proteomes" id="UP001283361">
    <property type="component" value="Unassembled WGS sequence"/>
</dbReference>
<name>A0AAE1AJT6_9GAST</name>
<accession>A0AAE1AJT6</accession>
<proteinExistence type="predicted"/>
<comment type="caution">
    <text evidence="2">The sequence shown here is derived from an EMBL/GenBank/DDBJ whole genome shotgun (WGS) entry which is preliminary data.</text>
</comment>
<evidence type="ECO:0000313" key="3">
    <source>
        <dbReference type="Proteomes" id="UP001283361"/>
    </source>
</evidence>
<keyword evidence="3" id="KW-1185">Reference proteome</keyword>
<organism evidence="2 3">
    <name type="scientific">Elysia crispata</name>
    <name type="common">lettuce slug</name>
    <dbReference type="NCBI Taxonomy" id="231223"/>
    <lineage>
        <taxon>Eukaryota</taxon>
        <taxon>Metazoa</taxon>
        <taxon>Spiralia</taxon>
        <taxon>Lophotrochozoa</taxon>
        <taxon>Mollusca</taxon>
        <taxon>Gastropoda</taxon>
        <taxon>Heterobranchia</taxon>
        <taxon>Euthyneura</taxon>
        <taxon>Panpulmonata</taxon>
        <taxon>Sacoglossa</taxon>
        <taxon>Placobranchoidea</taxon>
        <taxon>Plakobranchidae</taxon>
        <taxon>Elysia</taxon>
    </lineage>
</organism>
<feature type="region of interest" description="Disordered" evidence="1">
    <location>
        <begin position="180"/>
        <end position="215"/>
    </location>
</feature>
<reference evidence="2" key="1">
    <citation type="journal article" date="2023" name="G3 (Bethesda)">
        <title>A reference genome for the long-term kleptoplast-retaining sea slug Elysia crispata morphotype clarki.</title>
        <authorList>
            <person name="Eastman K.E."/>
            <person name="Pendleton A.L."/>
            <person name="Shaikh M.A."/>
            <person name="Suttiyut T."/>
            <person name="Ogas R."/>
            <person name="Tomko P."/>
            <person name="Gavelis G."/>
            <person name="Widhalm J.R."/>
            <person name="Wisecaver J.H."/>
        </authorList>
    </citation>
    <scope>NUCLEOTIDE SEQUENCE</scope>
    <source>
        <strain evidence="2">ECLA1</strain>
    </source>
</reference>
<sequence length="215" mass="23924">MTRSQVLPNDLRYVVMRYYRQDQRKCCCIIFPPTTLCYNMMSPPSMTHKEVTVSPRPSWCIIMPSYTSRVLSLTRTPISLAERPSVWLYVMSVIERIAISVSPVSSACIPVTGSPSPPTPDSLLLPVLLTRPITQAFAFQVDWLPVTTQYPELCRAFEIRHGSNIAKCIGVRYSVRCSGDGDDDVPHGDDDGGGDEGRGDSIRLSRARLTRPDTG</sequence>
<dbReference type="EMBL" id="JAWDGP010001678">
    <property type="protein sequence ID" value="KAK3789244.1"/>
    <property type="molecule type" value="Genomic_DNA"/>
</dbReference>
<feature type="compositionally biased region" description="Basic and acidic residues" evidence="1">
    <location>
        <begin position="184"/>
        <end position="203"/>
    </location>
</feature>
<evidence type="ECO:0000313" key="2">
    <source>
        <dbReference type="EMBL" id="KAK3789244.1"/>
    </source>
</evidence>